<evidence type="ECO:0000313" key="10">
    <source>
        <dbReference type="Proteomes" id="UP000664417"/>
    </source>
</evidence>
<dbReference type="Gene3D" id="2.40.160.60">
    <property type="entry name" value="Outer membrane protein transport protein (OMPP1/FadL/TodX)"/>
    <property type="match status" value="1"/>
</dbReference>
<dbReference type="PANTHER" id="PTHR35093">
    <property type="entry name" value="OUTER MEMBRANE PROTEIN NMB0088-RELATED"/>
    <property type="match status" value="1"/>
</dbReference>
<dbReference type="EMBL" id="JAFREP010000006">
    <property type="protein sequence ID" value="MBO1318600.1"/>
    <property type="molecule type" value="Genomic_DNA"/>
</dbReference>
<keyword evidence="5" id="KW-0732">Signal</keyword>
<sequence length="446" mass="50882">MILDRFTMALGRLMHRLWNGMLPCLAMRRHIPPLFGLIVCLGGLPVWAQTNEEVFREFQFDFSLPGARAAALGGAFIGTADDASASYANPAGLAFLAEPAITLEYRLTERDGREAFFLNAGNTSFTQEAVDFEQLNFFAANYRFGSWYFGAFQYRYLQDRQNRDFVSSSFTGDTQIGEQRRISLDLSGDIRGLGVARRYGDFKLGATLNWFELVGRTSYGREGFEQTIGELPETFDFNSSIDDTDHAFGWSIGLLHEVRGDFTWGLVYRSNPKLFLQEQVSESRNGLPFFEDEIAVPFAVPDVFGGGVQYRVLPTARLMLDWQRIFYSQIIGDDFAIVENVEEERVENYVVDDIDQFHLGFEYLIAANHNVWAVRGGYFRNPRHTIRYRGDDERVAERFSVTGLGDEDHATVGFGWVWNNRFEIDLAADLWSTGREVTLSVIWRKK</sequence>
<proteinExistence type="inferred from homology"/>
<dbReference type="InterPro" id="IPR005017">
    <property type="entry name" value="OMPP1/FadL/TodX"/>
</dbReference>
<evidence type="ECO:0000313" key="9">
    <source>
        <dbReference type="EMBL" id="MBO1318600.1"/>
    </source>
</evidence>
<comment type="subcellular location">
    <subcellularLocation>
        <location evidence="1">Cell outer membrane</location>
        <topology evidence="1">Multi-pass membrane protein</topology>
    </subcellularLocation>
</comment>
<comment type="caution">
    <text evidence="8">The sequence shown here is derived from an EMBL/GenBank/DDBJ whole genome shotgun (WGS) entry which is preliminary data.</text>
</comment>
<dbReference type="PANTHER" id="PTHR35093:SF8">
    <property type="entry name" value="OUTER MEMBRANE PROTEIN NMB0088-RELATED"/>
    <property type="match status" value="1"/>
</dbReference>
<dbReference type="GO" id="GO:0009279">
    <property type="term" value="C:cell outer membrane"/>
    <property type="evidence" value="ECO:0007669"/>
    <property type="project" value="UniProtKB-SubCell"/>
</dbReference>
<name>A0A8J7U2I9_9BACT</name>
<evidence type="ECO:0000256" key="4">
    <source>
        <dbReference type="ARBA" id="ARBA00022692"/>
    </source>
</evidence>
<dbReference type="Proteomes" id="UP000664417">
    <property type="component" value="Unassembled WGS sequence"/>
</dbReference>
<evidence type="ECO:0000256" key="5">
    <source>
        <dbReference type="ARBA" id="ARBA00022729"/>
    </source>
</evidence>
<evidence type="ECO:0000256" key="6">
    <source>
        <dbReference type="ARBA" id="ARBA00023136"/>
    </source>
</evidence>
<keyword evidence="6" id="KW-0472">Membrane</keyword>
<evidence type="ECO:0000256" key="7">
    <source>
        <dbReference type="ARBA" id="ARBA00023237"/>
    </source>
</evidence>
<dbReference type="AlphaFoldDB" id="A0A8J7U2I9"/>
<keyword evidence="10" id="KW-1185">Reference proteome</keyword>
<keyword evidence="7" id="KW-0998">Cell outer membrane</keyword>
<keyword evidence="4" id="KW-0812">Transmembrane</keyword>
<dbReference type="GO" id="GO:0015483">
    <property type="term" value="F:long-chain fatty acid transporting porin activity"/>
    <property type="evidence" value="ECO:0007669"/>
    <property type="project" value="TreeGrafter"/>
</dbReference>
<evidence type="ECO:0000256" key="2">
    <source>
        <dbReference type="ARBA" id="ARBA00008163"/>
    </source>
</evidence>
<keyword evidence="3" id="KW-1134">Transmembrane beta strand</keyword>
<dbReference type="RefSeq" id="WP_207856530.1">
    <property type="nucleotide sequence ID" value="NZ_JAFREP010000002.1"/>
</dbReference>
<gene>
    <name evidence="8" type="ORF">J3U88_02390</name>
    <name evidence="9" type="ORF">J3U88_09030</name>
</gene>
<dbReference type="EMBL" id="JAFREP010000002">
    <property type="protein sequence ID" value="MBO1317293.1"/>
    <property type="molecule type" value="Genomic_DNA"/>
</dbReference>
<reference evidence="8" key="1">
    <citation type="submission" date="2021-03" db="EMBL/GenBank/DDBJ databases">
        <authorList>
            <person name="Wang G."/>
        </authorList>
    </citation>
    <scope>NUCLEOTIDE SEQUENCE</scope>
    <source>
        <strain evidence="8">KCTC 12899</strain>
    </source>
</reference>
<organism evidence="8 10">
    <name type="scientific">Acanthopleuribacter pedis</name>
    <dbReference type="NCBI Taxonomy" id="442870"/>
    <lineage>
        <taxon>Bacteria</taxon>
        <taxon>Pseudomonadati</taxon>
        <taxon>Acidobacteriota</taxon>
        <taxon>Holophagae</taxon>
        <taxon>Acanthopleuribacterales</taxon>
        <taxon>Acanthopleuribacteraceae</taxon>
        <taxon>Acanthopleuribacter</taxon>
    </lineage>
</organism>
<dbReference type="SUPFAM" id="SSF56935">
    <property type="entry name" value="Porins"/>
    <property type="match status" value="1"/>
</dbReference>
<protein>
    <submittedName>
        <fullName evidence="8">Outer membrane protein transport protein</fullName>
    </submittedName>
</protein>
<evidence type="ECO:0000313" key="8">
    <source>
        <dbReference type="EMBL" id="MBO1317293.1"/>
    </source>
</evidence>
<evidence type="ECO:0000256" key="3">
    <source>
        <dbReference type="ARBA" id="ARBA00022452"/>
    </source>
</evidence>
<accession>A0A8J7U2I9</accession>
<comment type="similarity">
    <text evidence="2">Belongs to the OmpP1/FadL family.</text>
</comment>
<evidence type="ECO:0000256" key="1">
    <source>
        <dbReference type="ARBA" id="ARBA00004571"/>
    </source>
</evidence>